<dbReference type="InterPro" id="IPR006637">
    <property type="entry name" value="ChW"/>
</dbReference>
<organism evidence="1 2">
    <name type="scientific">Cryobacterium arcticum</name>
    <dbReference type="NCBI Taxonomy" id="670052"/>
    <lineage>
        <taxon>Bacteria</taxon>
        <taxon>Bacillati</taxon>
        <taxon>Actinomycetota</taxon>
        <taxon>Actinomycetes</taxon>
        <taxon>Micrococcales</taxon>
        <taxon>Microbacteriaceae</taxon>
        <taxon>Cryobacterium</taxon>
    </lineage>
</organism>
<evidence type="ECO:0008006" key="3">
    <source>
        <dbReference type="Google" id="ProtNLM"/>
    </source>
</evidence>
<gene>
    <name evidence="1" type="ORF">PA27867_3026</name>
</gene>
<dbReference type="AlphaFoldDB" id="A0A1B1BMS1"/>
<evidence type="ECO:0000313" key="1">
    <source>
        <dbReference type="EMBL" id="ANP73962.1"/>
    </source>
</evidence>
<dbReference type="Pfam" id="PF08757">
    <property type="entry name" value="CotH"/>
    <property type="match status" value="1"/>
</dbReference>
<evidence type="ECO:0000313" key="2">
    <source>
        <dbReference type="Proteomes" id="UP000092582"/>
    </source>
</evidence>
<name>A0A1B1BMS1_9MICO</name>
<dbReference type="KEGG" id="cart:PA27867_3026"/>
<protein>
    <recommendedName>
        <fullName evidence="3">Clostridial hydrophobic W</fullName>
    </recommendedName>
</protein>
<sequence precursor="true">MHTLSREGLGLRAMVLTMAAALTITLVSAGDLPHANAAPQTSNLPTLNITLSDADASHNTLSYVHASKDNKVATTMTVEDPAGVNSISVPAVGEIKGRGNHTWKLDKKPYQIKFAQSTALLGMASAKTWILLANAADASLMRNKAAFELATAIGLAYSPESRWVDLRVNGTYLGNYLVSEKTEVKANRVDLADPMGVMVELDNSYGQAEPFKFQTATSKSLFVLKDAKAGVPDAGSLPAETLTGWNDIQNTLNKVDAILAAPQVDWGALSALIDVDSFVKFYFVLEQTANPEITMSSIYFYKDGLAGKLFAGPVWDFDTALGNFDRARHLGSDPQADYAKNAQLLQQNGNGFFFDLFRSKDFVKRANELWQAGISNEVGLMPAKITRWESEISASAAQNFAVWPILGTPTLLIPGGKDYHSTYAGEVGYLRDWVTTRTTMMIKEQGPTPMLRLRAHLQDIGWQRKVNTGQVAGTIGQARRMEAFILETPDSPAVANIQATAHVENIGWTGWSDTSNIGTTGRGLRMEAIQFRLTGDLAAQYDISYRAHVQNEGWQSWVTNGATAGTTGQAKRVEAIQVRLLAKATPTLPALP</sequence>
<dbReference type="RefSeq" id="WP_066597751.1">
    <property type="nucleotide sequence ID" value="NZ_CP016282.1"/>
</dbReference>
<dbReference type="SMART" id="SM00728">
    <property type="entry name" value="ChW"/>
    <property type="match status" value="3"/>
</dbReference>
<dbReference type="Pfam" id="PF07538">
    <property type="entry name" value="ChW"/>
    <property type="match status" value="3"/>
</dbReference>
<dbReference type="STRING" id="670052.PA27867_3026"/>
<accession>A0A1B1BMS1</accession>
<dbReference type="EMBL" id="CP016282">
    <property type="protein sequence ID" value="ANP73962.1"/>
    <property type="molecule type" value="Genomic_DNA"/>
</dbReference>
<keyword evidence="2" id="KW-1185">Reference proteome</keyword>
<dbReference type="PATRIC" id="fig|670052.7.peg.3111"/>
<reference evidence="1 2" key="1">
    <citation type="submission" date="2016-06" db="EMBL/GenBank/DDBJ databases">
        <title>Genome sequencing of Cryobacterium arcticum PAMC 27867.</title>
        <authorList>
            <person name="Lee J."/>
            <person name="Kim O.-S."/>
        </authorList>
    </citation>
    <scope>NUCLEOTIDE SEQUENCE [LARGE SCALE GENOMIC DNA]</scope>
    <source>
        <strain evidence="1 2">PAMC 27867</strain>
    </source>
</reference>
<proteinExistence type="predicted"/>
<dbReference type="InterPro" id="IPR014867">
    <property type="entry name" value="Spore_coat_CotH_CotH2/3/7"/>
</dbReference>
<dbReference type="Proteomes" id="UP000092582">
    <property type="component" value="Chromosome 1"/>
</dbReference>